<protein>
    <submittedName>
        <fullName evidence="1">Uncharacterized protein</fullName>
    </submittedName>
</protein>
<evidence type="ECO:0000313" key="1">
    <source>
        <dbReference type="EMBL" id="KAJ2794286.1"/>
    </source>
</evidence>
<comment type="caution">
    <text evidence="1">The sequence shown here is derived from an EMBL/GenBank/DDBJ whole genome shotgun (WGS) entry which is preliminary data.</text>
</comment>
<evidence type="ECO:0000313" key="2">
    <source>
        <dbReference type="Proteomes" id="UP001140096"/>
    </source>
</evidence>
<keyword evidence="2" id="KW-1185">Reference proteome</keyword>
<reference evidence="1" key="1">
    <citation type="submission" date="2022-07" db="EMBL/GenBank/DDBJ databases">
        <title>Phylogenomic reconstructions and comparative analyses of Kickxellomycotina fungi.</title>
        <authorList>
            <person name="Reynolds N.K."/>
            <person name="Stajich J.E."/>
            <person name="Barry K."/>
            <person name="Grigoriev I.V."/>
            <person name="Crous P."/>
            <person name="Smith M.E."/>
        </authorList>
    </citation>
    <scope>NUCLEOTIDE SEQUENCE</scope>
    <source>
        <strain evidence="1">CBS 102833</strain>
    </source>
</reference>
<name>A0ACC1KSI8_9FUNG</name>
<gene>
    <name evidence="1" type="ORF">H4S07_006798</name>
</gene>
<accession>A0ACC1KSI8</accession>
<dbReference type="Proteomes" id="UP001140096">
    <property type="component" value="Unassembled WGS sequence"/>
</dbReference>
<dbReference type="EMBL" id="JANBUP010004345">
    <property type="protein sequence ID" value="KAJ2794286.1"/>
    <property type="molecule type" value="Genomic_DNA"/>
</dbReference>
<proteinExistence type="predicted"/>
<feature type="non-terminal residue" evidence="1">
    <location>
        <position position="113"/>
    </location>
</feature>
<sequence>MNWHIDALSLREWMSKIPTSKTVSSGETLELLRYLYNTKSFDAYMQLHQKPKVRKIRWCKYEQMQRTIAKMCGTITAGRKREKTTFCIGDAETNNMRGCMPSPRVKKFTDYLV</sequence>
<organism evidence="1 2">
    <name type="scientific">Coemansia furcata</name>
    <dbReference type="NCBI Taxonomy" id="417177"/>
    <lineage>
        <taxon>Eukaryota</taxon>
        <taxon>Fungi</taxon>
        <taxon>Fungi incertae sedis</taxon>
        <taxon>Zoopagomycota</taxon>
        <taxon>Kickxellomycotina</taxon>
        <taxon>Kickxellomycetes</taxon>
        <taxon>Kickxellales</taxon>
        <taxon>Kickxellaceae</taxon>
        <taxon>Coemansia</taxon>
    </lineage>
</organism>